<reference evidence="1" key="1">
    <citation type="submission" date="2014-09" db="EMBL/GenBank/DDBJ databases">
        <authorList>
            <person name="Magalhaes I.L.F."/>
            <person name="Oliveira U."/>
            <person name="Santos F.R."/>
            <person name="Vidigal T.H.D.A."/>
            <person name="Brescovit A.D."/>
            <person name="Santos A.J."/>
        </authorList>
    </citation>
    <scope>NUCLEOTIDE SEQUENCE</scope>
    <source>
        <tissue evidence="1">Shoot tissue taken approximately 20 cm above the soil surface</tissue>
    </source>
</reference>
<dbReference type="EMBL" id="GBRH01172388">
    <property type="protein sequence ID" value="JAE25508.1"/>
    <property type="molecule type" value="Transcribed_RNA"/>
</dbReference>
<protein>
    <submittedName>
        <fullName evidence="1">Uncharacterized protein</fullName>
    </submittedName>
</protein>
<accession>A0A0A9GY53</accession>
<evidence type="ECO:0000313" key="1">
    <source>
        <dbReference type="EMBL" id="JAE25508.1"/>
    </source>
</evidence>
<name>A0A0A9GY53_ARUDO</name>
<sequence>MNKLCHMFLTIIKIYLDPLTSSQNTPFR</sequence>
<dbReference type="AlphaFoldDB" id="A0A0A9GY53"/>
<reference evidence="1" key="2">
    <citation type="journal article" date="2015" name="Data Brief">
        <title>Shoot transcriptome of the giant reed, Arundo donax.</title>
        <authorList>
            <person name="Barrero R.A."/>
            <person name="Guerrero F.D."/>
            <person name="Moolhuijzen P."/>
            <person name="Goolsby J.A."/>
            <person name="Tidwell J."/>
            <person name="Bellgard S.E."/>
            <person name="Bellgard M.I."/>
        </authorList>
    </citation>
    <scope>NUCLEOTIDE SEQUENCE</scope>
    <source>
        <tissue evidence="1">Shoot tissue taken approximately 20 cm above the soil surface</tissue>
    </source>
</reference>
<proteinExistence type="predicted"/>
<organism evidence="1">
    <name type="scientific">Arundo donax</name>
    <name type="common">Giant reed</name>
    <name type="synonym">Donax arundinaceus</name>
    <dbReference type="NCBI Taxonomy" id="35708"/>
    <lineage>
        <taxon>Eukaryota</taxon>
        <taxon>Viridiplantae</taxon>
        <taxon>Streptophyta</taxon>
        <taxon>Embryophyta</taxon>
        <taxon>Tracheophyta</taxon>
        <taxon>Spermatophyta</taxon>
        <taxon>Magnoliopsida</taxon>
        <taxon>Liliopsida</taxon>
        <taxon>Poales</taxon>
        <taxon>Poaceae</taxon>
        <taxon>PACMAD clade</taxon>
        <taxon>Arundinoideae</taxon>
        <taxon>Arundineae</taxon>
        <taxon>Arundo</taxon>
    </lineage>
</organism>